<keyword evidence="1" id="KW-0732">Signal</keyword>
<dbReference type="Pfam" id="PF16249">
    <property type="entry name" value="DUF4906"/>
    <property type="match status" value="1"/>
</dbReference>
<accession>A0ABY5UZJ3</accession>
<evidence type="ECO:0000259" key="2">
    <source>
        <dbReference type="Pfam" id="PF16249"/>
    </source>
</evidence>
<evidence type="ECO:0000313" key="4">
    <source>
        <dbReference type="Proteomes" id="UP001059295"/>
    </source>
</evidence>
<dbReference type="InterPro" id="IPR032594">
    <property type="entry name" value="DUF4906"/>
</dbReference>
<keyword evidence="4" id="KW-1185">Reference proteome</keyword>
<gene>
    <name evidence="3" type="ORF">NQ491_09115</name>
</gene>
<dbReference type="GeneID" id="82891891"/>
<proteinExistence type="predicted"/>
<evidence type="ECO:0000313" key="3">
    <source>
        <dbReference type="EMBL" id="UWN56804.1"/>
    </source>
</evidence>
<protein>
    <submittedName>
        <fullName evidence="3">DUF4906 domain-containing protein</fullName>
    </submittedName>
</protein>
<reference evidence="3" key="1">
    <citation type="journal article" date="2022" name="Cell">
        <title>Design, construction, and in vivo augmentation of a complex gut microbiome.</title>
        <authorList>
            <person name="Cheng A.G."/>
            <person name="Ho P.Y."/>
            <person name="Aranda-Diaz A."/>
            <person name="Jain S."/>
            <person name="Yu F.B."/>
            <person name="Meng X."/>
            <person name="Wang M."/>
            <person name="Iakiviak M."/>
            <person name="Nagashima K."/>
            <person name="Zhao A."/>
            <person name="Murugkar P."/>
            <person name="Patil A."/>
            <person name="Atabakhsh K."/>
            <person name="Weakley A."/>
            <person name="Yan J."/>
            <person name="Brumbaugh A.R."/>
            <person name="Higginbottom S."/>
            <person name="Dimas A."/>
            <person name="Shiver A.L."/>
            <person name="Deutschbauer A."/>
            <person name="Neff N."/>
            <person name="Sonnenburg J.L."/>
            <person name="Huang K.C."/>
            <person name="Fischbach M.A."/>
        </authorList>
    </citation>
    <scope>NUCLEOTIDE SEQUENCE</scope>
    <source>
        <strain evidence="3">AP11</strain>
    </source>
</reference>
<dbReference type="RefSeq" id="WP_051012987.1">
    <property type="nucleotide sequence ID" value="NZ_CAPH01000012.1"/>
</dbReference>
<dbReference type="EMBL" id="CP102294">
    <property type="protein sequence ID" value="UWN56804.1"/>
    <property type="molecule type" value="Genomic_DNA"/>
</dbReference>
<feature type="chain" id="PRO_5047312316" evidence="1">
    <location>
        <begin position="25"/>
        <end position="523"/>
    </location>
</feature>
<dbReference type="PROSITE" id="PS51257">
    <property type="entry name" value="PROKAR_LIPOPROTEIN"/>
    <property type="match status" value="1"/>
</dbReference>
<evidence type="ECO:0000256" key="1">
    <source>
        <dbReference type="SAM" id="SignalP"/>
    </source>
</evidence>
<dbReference type="Proteomes" id="UP001059295">
    <property type="component" value="Chromosome"/>
</dbReference>
<feature type="signal peptide" evidence="1">
    <location>
        <begin position="1"/>
        <end position="24"/>
    </location>
</feature>
<organism evidence="3 4">
    <name type="scientific">Alistipes ihumii AP11</name>
    <dbReference type="NCBI Taxonomy" id="1211813"/>
    <lineage>
        <taxon>Bacteria</taxon>
        <taxon>Pseudomonadati</taxon>
        <taxon>Bacteroidota</taxon>
        <taxon>Bacteroidia</taxon>
        <taxon>Bacteroidales</taxon>
        <taxon>Rikenellaceae</taxon>
        <taxon>Alistipes</taxon>
    </lineage>
</organism>
<sequence length="523" mass="56774">MTIRKYLFQTFLALCCTLVGCLSAHDVPVPDTEREATLTLRLSPEAMTRSGDGTVQESAVHDLSLYFFHKTMPEASERLYLENPGGRVSLSLPPGDYELFALANTGGDPGELTAERLAAYTLLLRNDEELARGGIAMSAQQNVRVEGATEIPLRLERCLARLDLSVSLGEECPPGLELHSIALRSVPATLAPFADNRPATETLLSGFDQQEITDNSVPARTYYLPENLRGTNPAVTEPRLRDMAHAPEGATFVHIHASFMGVPLNYYIFLGSNTTDDFNLRRNRHYRMEVTVRGVSNDDCRVSMTTLLLSEGFAPEYDCSQTAALKLLPFCTNDPDAALYLSYELVEGTGRALLDGSDFPQGTRRRVVSDTPLEVGYTQSEPGDMRMRFTLSDAYDNPVTVDASTVFRAANPLTVAYGTSKVGMVATVTFRIGEPGYTGRFTIAYRNVSGSGSVSIDGAKIVSGGSKTTGYNTATGLSVPVDITPSGDYRGRFTISDSGGHSRTYEVSIASGVRDITVTEITQ</sequence>
<name>A0ABY5UZJ3_9BACT</name>
<feature type="domain" description="DUF4906" evidence="2">
    <location>
        <begin position="220"/>
        <end position="290"/>
    </location>
</feature>